<evidence type="ECO:0000259" key="6">
    <source>
        <dbReference type="PROSITE" id="PS50850"/>
    </source>
</evidence>
<feature type="transmembrane region" description="Helical" evidence="5">
    <location>
        <begin position="169"/>
        <end position="192"/>
    </location>
</feature>
<feature type="transmembrane region" description="Helical" evidence="5">
    <location>
        <begin position="17"/>
        <end position="36"/>
    </location>
</feature>
<dbReference type="Gene3D" id="1.20.1250.20">
    <property type="entry name" value="MFS general substrate transporter like domains"/>
    <property type="match status" value="1"/>
</dbReference>
<feature type="transmembrane region" description="Helical" evidence="5">
    <location>
        <begin position="213"/>
        <end position="241"/>
    </location>
</feature>
<feature type="transmembrane region" description="Helical" evidence="5">
    <location>
        <begin position="279"/>
        <end position="297"/>
    </location>
</feature>
<evidence type="ECO:0000256" key="2">
    <source>
        <dbReference type="ARBA" id="ARBA00022692"/>
    </source>
</evidence>
<evidence type="ECO:0000313" key="8">
    <source>
        <dbReference type="Proteomes" id="UP001597286"/>
    </source>
</evidence>
<evidence type="ECO:0000256" key="5">
    <source>
        <dbReference type="SAM" id="Phobius"/>
    </source>
</evidence>
<feature type="transmembrane region" description="Helical" evidence="5">
    <location>
        <begin position="334"/>
        <end position="356"/>
    </location>
</feature>
<accession>A0ABW4P143</accession>
<dbReference type="PROSITE" id="PS50850">
    <property type="entry name" value="MFS"/>
    <property type="match status" value="1"/>
</dbReference>
<feature type="transmembrane region" description="Helical" evidence="5">
    <location>
        <begin position="83"/>
        <end position="102"/>
    </location>
</feature>
<feature type="transmembrane region" description="Helical" evidence="5">
    <location>
        <begin position="108"/>
        <end position="129"/>
    </location>
</feature>
<reference evidence="8" key="1">
    <citation type="journal article" date="2019" name="Int. J. Syst. Evol. Microbiol.">
        <title>The Global Catalogue of Microorganisms (GCM) 10K type strain sequencing project: providing services to taxonomists for standard genome sequencing and annotation.</title>
        <authorList>
            <consortium name="The Broad Institute Genomics Platform"/>
            <consortium name="The Broad Institute Genome Sequencing Center for Infectious Disease"/>
            <person name="Wu L."/>
            <person name="Ma J."/>
        </authorList>
    </citation>
    <scope>NUCLEOTIDE SEQUENCE [LARGE SCALE GENOMIC DNA]</scope>
    <source>
        <strain evidence="8">DT72</strain>
    </source>
</reference>
<feature type="transmembrane region" description="Helical" evidence="5">
    <location>
        <begin position="362"/>
        <end position="382"/>
    </location>
</feature>
<dbReference type="InterPro" id="IPR010645">
    <property type="entry name" value="MFS_4"/>
</dbReference>
<proteinExistence type="predicted"/>
<dbReference type="InterPro" id="IPR036259">
    <property type="entry name" value="MFS_trans_sf"/>
</dbReference>
<dbReference type="EMBL" id="JBHUFB010000007">
    <property type="protein sequence ID" value="MFD1811604.1"/>
    <property type="molecule type" value="Genomic_DNA"/>
</dbReference>
<name>A0ABW4P143_9NOCA</name>
<keyword evidence="3 5" id="KW-1133">Transmembrane helix</keyword>
<dbReference type="Pfam" id="PF06779">
    <property type="entry name" value="MFS_4"/>
    <property type="match status" value="1"/>
</dbReference>
<evidence type="ECO:0000256" key="3">
    <source>
        <dbReference type="ARBA" id="ARBA00022989"/>
    </source>
</evidence>
<feature type="transmembrane region" description="Helical" evidence="5">
    <location>
        <begin position="247"/>
        <end position="267"/>
    </location>
</feature>
<dbReference type="PANTHER" id="PTHR23537">
    <property type="match status" value="1"/>
</dbReference>
<evidence type="ECO:0000313" key="7">
    <source>
        <dbReference type="EMBL" id="MFD1811604.1"/>
    </source>
</evidence>
<dbReference type="PANTHER" id="PTHR23537:SF1">
    <property type="entry name" value="SUGAR TRANSPORTER"/>
    <property type="match status" value="1"/>
</dbReference>
<keyword evidence="4 5" id="KW-0472">Membrane</keyword>
<protein>
    <submittedName>
        <fullName evidence="7">YbfB/YjiJ family MFS transporter</fullName>
    </submittedName>
</protein>
<dbReference type="InterPro" id="IPR020846">
    <property type="entry name" value="MFS_dom"/>
</dbReference>
<feature type="transmembrane region" description="Helical" evidence="5">
    <location>
        <begin position="303"/>
        <end position="322"/>
    </location>
</feature>
<keyword evidence="8" id="KW-1185">Reference proteome</keyword>
<dbReference type="Proteomes" id="UP001597286">
    <property type="component" value="Unassembled WGS sequence"/>
</dbReference>
<evidence type="ECO:0000256" key="4">
    <source>
        <dbReference type="ARBA" id="ARBA00023136"/>
    </source>
</evidence>
<evidence type="ECO:0000256" key="1">
    <source>
        <dbReference type="ARBA" id="ARBA00004651"/>
    </source>
</evidence>
<dbReference type="RefSeq" id="WP_378484135.1">
    <property type="nucleotide sequence ID" value="NZ_JBHUFB010000007.1"/>
</dbReference>
<feature type="domain" description="Major facilitator superfamily (MFS) profile" evidence="6">
    <location>
        <begin position="16"/>
        <end position="386"/>
    </location>
</feature>
<comment type="subcellular location">
    <subcellularLocation>
        <location evidence="1">Cell membrane</location>
        <topology evidence="1">Multi-pass membrane protein</topology>
    </subcellularLocation>
</comment>
<organism evidence="7 8">
    <name type="scientific">Rhodococcus gannanensis</name>
    <dbReference type="NCBI Taxonomy" id="1960308"/>
    <lineage>
        <taxon>Bacteria</taxon>
        <taxon>Bacillati</taxon>
        <taxon>Actinomycetota</taxon>
        <taxon>Actinomycetes</taxon>
        <taxon>Mycobacteriales</taxon>
        <taxon>Nocardiaceae</taxon>
        <taxon>Rhodococcus</taxon>
    </lineage>
</organism>
<keyword evidence="2 5" id="KW-0812">Transmembrane</keyword>
<comment type="caution">
    <text evidence="7">The sequence shown here is derived from an EMBL/GenBank/DDBJ whole genome shotgun (WGS) entry which is preliminary data.</text>
</comment>
<sequence>MVDADPIERVNRGERFVVARAFVALSVAMGLGRFAFTPILPLMLDQTALRPESAATLATANYLGYLAGAVAAIAVHRIAQSVLSLRIALVTLVATVAAMAATESVAGWLVLRFVAGVASAAVFVFTTRVAHQRVRADGDGVGWVFGGVGGGIVLSAVAVLALGETADWRVAWLVSAALAAILAVVAWTLPGEGRTAVPTRVRGPVTPPAARRAFAWLTVAYFCEGLGYIVSATFLVAAVAAAGSAHWLGSAVWIAVGVAVVPSCVLWMRLARRWSPATAMTAALVIQAVAVAVSAVIDAGVVQMVSALWFGGTMIAIVMLALGEGARLTGPRAAAILTSVYGLGQVLGPLAVAPLLGGGYSVALGAAAAVLAVGALCTVPVLRAERAT</sequence>
<dbReference type="SUPFAM" id="SSF103473">
    <property type="entry name" value="MFS general substrate transporter"/>
    <property type="match status" value="1"/>
</dbReference>
<gene>
    <name evidence="7" type="ORF">ACFSJG_05215</name>
</gene>
<feature type="transmembrane region" description="Helical" evidence="5">
    <location>
        <begin position="141"/>
        <end position="163"/>
    </location>
</feature>
<feature type="transmembrane region" description="Helical" evidence="5">
    <location>
        <begin position="56"/>
        <end position="76"/>
    </location>
</feature>